<dbReference type="Gene3D" id="2.60.40.1180">
    <property type="entry name" value="Golgi alpha-mannosidase II"/>
    <property type="match status" value="1"/>
</dbReference>
<feature type="domain" description="Glycosyl hydrolase family 36 N-terminal" evidence="6">
    <location>
        <begin position="22"/>
        <end position="246"/>
    </location>
</feature>
<keyword evidence="4" id="KW-0326">Glycosidase</keyword>
<gene>
    <name evidence="7" type="ORF">UFOPK4275_00923</name>
</gene>
<dbReference type="PIRSF" id="PIRSF005536">
    <property type="entry name" value="Agal"/>
    <property type="match status" value="1"/>
</dbReference>
<dbReference type="InterPro" id="IPR013780">
    <property type="entry name" value="Glyco_hydro_b"/>
</dbReference>
<organism evidence="7">
    <name type="scientific">freshwater metagenome</name>
    <dbReference type="NCBI Taxonomy" id="449393"/>
    <lineage>
        <taxon>unclassified sequences</taxon>
        <taxon>metagenomes</taxon>
        <taxon>ecological metagenomes</taxon>
    </lineage>
</organism>
<dbReference type="EMBL" id="CAFBQJ010000167">
    <property type="protein sequence ID" value="CAB5051727.1"/>
    <property type="molecule type" value="Genomic_DNA"/>
</dbReference>
<comment type="catalytic activity">
    <reaction evidence="1">
        <text>Hydrolysis of terminal, non-reducing alpha-D-galactose residues in alpha-D-galactosides, including galactose oligosaccharides, galactomannans and galactolipids.</text>
        <dbReference type="EC" id="3.2.1.22"/>
    </reaction>
</comment>
<accession>A0A6J7TFH6</accession>
<dbReference type="GO" id="GO:0004557">
    <property type="term" value="F:alpha-galactosidase activity"/>
    <property type="evidence" value="ECO:0007669"/>
    <property type="project" value="UniProtKB-EC"/>
</dbReference>
<dbReference type="Gene3D" id="3.20.20.70">
    <property type="entry name" value="Aldolase class I"/>
    <property type="match status" value="1"/>
</dbReference>
<dbReference type="FunFam" id="3.20.20.70:FF:000118">
    <property type="entry name" value="Alpha-galactosidase"/>
    <property type="match status" value="1"/>
</dbReference>
<dbReference type="InterPro" id="IPR050985">
    <property type="entry name" value="Alpha-glycosidase_related"/>
</dbReference>
<dbReference type="PROSITE" id="PS00512">
    <property type="entry name" value="ALPHA_GALACTOSIDASE"/>
    <property type="match status" value="1"/>
</dbReference>
<dbReference type="AlphaFoldDB" id="A0A6J7TFH6"/>
<evidence type="ECO:0000259" key="5">
    <source>
        <dbReference type="Pfam" id="PF16874"/>
    </source>
</evidence>
<dbReference type="Pfam" id="PF16874">
    <property type="entry name" value="Glyco_hydro_36C"/>
    <property type="match status" value="1"/>
</dbReference>
<dbReference type="InterPro" id="IPR013785">
    <property type="entry name" value="Aldolase_TIM"/>
</dbReference>
<evidence type="ECO:0000256" key="3">
    <source>
        <dbReference type="ARBA" id="ARBA00022801"/>
    </source>
</evidence>
<keyword evidence="3" id="KW-0378">Hydrolase</keyword>
<dbReference type="PANTHER" id="PTHR43053:SF3">
    <property type="entry name" value="ALPHA-GALACTOSIDASE C-RELATED"/>
    <property type="match status" value="1"/>
</dbReference>
<dbReference type="SUPFAM" id="SSF51445">
    <property type="entry name" value="(Trans)glycosidases"/>
    <property type="match status" value="1"/>
</dbReference>
<dbReference type="InterPro" id="IPR000111">
    <property type="entry name" value="Glyco_hydro_27/36_CS"/>
</dbReference>
<proteinExistence type="predicted"/>
<dbReference type="PANTHER" id="PTHR43053">
    <property type="entry name" value="GLYCOSIDASE FAMILY 31"/>
    <property type="match status" value="1"/>
</dbReference>
<evidence type="ECO:0000256" key="4">
    <source>
        <dbReference type="ARBA" id="ARBA00023295"/>
    </source>
</evidence>
<dbReference type="Gene3D" id="2.70.98.60">
    <property type="entry name" value="alpha-galactosidase from lactobacil brevis"/>
    <property type="match status" value="1"/>
</dbReference>
<dbReference type="InterPro" id="IPR002252">
    <property type="entry name" value="Glyco_hydro_36"/>
</dbReference>
<dbReference type="Pfam" id="PF16875">
    <property type="entry name" value="Glyco_hydro_36N"/>
    <property type="match status" value="1"/>
</dbReference>
<dbReference type="InterPro" id="IPR017853">
    <property type="entry name" value="GH"/>
</dbReference>
<evidence type="ECO:0000313" key="7">
    <source>
        <dbReference type="EMBL" id="CAB5051727.1"/>
    </source>
</evidence>
<dbReference type="CDD" id="cd14791">
    <property type="entry name" value="GH36"/>
    <property type="match status" value="1"/>
</dbReference>
<protein>
    <recommendedName>
        <fullName evidence="2">alpha-galactosidase</fullName>
        <ecNumber evidence="2">3.2.1.22</ecNumber>
    </recommendedName>
</protein>
<dbReference type="InterPro" id="IPR031704">
    <property type="entry name" value="Glyco_hydro_36_N"/>
</dbReference>
<dbReference type="InterPro" id="IPR038417">
    <property type="entry name" value="Alpga-gal_N_sf"/>
</dbReference>
<evidence type="ECO:0000256" key="1">
    <source>
        <dbReference type="ARBA" id="ARBA00001255"/>
    </source>
</evidence>
<dbReference type="Pfam" id="PF02065">
    <property type="entry name" value="Melibiase"/>
    <property type="match status" value="1"/>
</dbReference>
<dbReference type="EC" id="3.2.1.22" evidence="2"/>
<sequence>MNMIQHLKSSTVSVVVDVSSGIPTILHWGQTLADLPQTWGSFPVTFGAMDSTTPISVVPLHGDAFTGRPGLQGHRRGGRHWSPRFSYLSHEVIDDLHGTLLECVAHDLIAELEIVSCLHLSNDGVLTARCILRNVGDSPFMLDAFTVSLPLASHAEDLGVFGGRWTREFDVQKFRWPYGAWTSENRLGRSSHEHPGYVWALQSGASEWQGEVWGVHAAWSANHVIYAEKLPDGRRYIQCGELFHAGEICVYAGDEFSTVDVIGVYSDSGMTPASWGFHNEARRRSPRFELSARPVHLNTWEAVYFNHDIERLKELATAGAALGIERFVLDDGWFAGRRNDRQGLGDWWVSPEVYPDGLNPLIDHVRALDMQFGIWVEPEMVNPDSDLYRAHPEWVLATEGYEPILGRHQLVLDLWNAGAFEHVLTQLDALLRDHDIDYVKWDMNRWHVQGSNPDGKAGTHDQTVALYALLDRLRELHPSVEFESCASGGGRIDHAILSRVERVWTSDSNDALDRQLIQRGASMLIPPEVMGSHIGAERSHTTGRRHSMSFRGATALFGHLGVESDVTQLRDSELEQLGHIIGVYKKYRYLLHGGDTVRFDTFELTAGAGLSHGVYSHDRRQALVAYCQLSSDVSLTPPMWRLPGLLEDALYEVQIVPLTTATSVIVPGAVVRQPEWLSEGLRGAPATFTGRHLEVVGLQAPVMWPETAVLVYLSCS</sequence>
<evidence type="ECO:0000259" key="6">
    <source>
        <dbReference type="Pfam" id="PF16875"/>
    </source>
</evidence>
<dbReference type="InterPro" id="IPR031705">
    <property type="entry name" value="Glyco_hydro_36_C"/>
</dbReference>
<evidence type="ECO:0000256" key="2">
    <source>
        <dbReference type="ARBA" id="ARBA00012755"/>
    </source>
</evidence>
<dbReference type="PRINTS" id="PR00743">
    <property type="entry name" value="GLHYDRLASE36"/>
</dbReference>
<dbReference type="GO" id="GO:0016052">
    <property type="term" value="P:carbohydrate catabolic process"/>
    <property type="evidence" value="ECO:0007669"/>
    <property type="project" value="InterPro"/>
</dbReference>
<name>A0A6J7TFH6_9ZZZZ</name>
<feature type="domain" description="Glycosyl hydrolase family 36 C-terminal" evidence="5">
    <location>
        <begin position="614"/>
        <end position="712"/>
    </location>
</feature>
<reference evidence="7" key="1">
    <citation type="submission" date="2020-05" db="EMBL/GenBank/DDBJ databases">
        <authorList>
            <person name="Chiriac C."/>
            <person name="Salcher M."/>
            <person name="Ghai R."/>
            <person name="Kavagutti S V."/>
        </authorList>
    </citation>
    <scope>NUCLEOTIDE SEQUENCE</scope>
</reference>